<name>A0ABY0VTU4_9PSED</name>
<accession>A0ABY0VTU4</accession>
<evidence type="ECO:0000313" key="2">
    <source>
        <dbReference type="Proteomes" id="UP000182058"/>
    </source>
</evidence>
<dbReference type="EMBL" id="LT629795">
    <property type="protein sequence ID" value="SDU55028.1"/>
    <property type="molecule type" value="Genomic_DNA"/>
</dbReference>
<protein>
    <submittedName>
        <fullName evidence="1">Uncharacterized protein</fullName>
    </submittedName>
</protein>
<organism evidence="1 2">
    <name type="scientific">Pseudomonas psychrophila</name>
    <dbReference type="NCBI Taxonomy" id="122355"/>
    <lineage>
        <taxon>Bacteria</taxon>
        <taxon>Pseudomonadati</taxon>
        <taxon>Pseudomonadota</taxon>
        <taxon>Gammaproteobacteria</taxon>
        <taxon>Pseudomonadales</taxon>
        <taxon>Pseudomonadaceae</taxon>
        <taxon>Pseudomonas</taxon>
    </lineage>
</organism>
<evidence type="ECO:0000313" key="1">
    <source>
        <dbReference type="EMBL" id="SDU55028.1"/>
    </source>
</evidence>
<dbReference type="PROSITE" id="PS51257">
    <property type="entry name" value="PROKAR_LIPOPROTEIN"/>
    <property type="match status" value="1"/>
</dbReference>
<dbReference type="Proteomes" id="UP000182058">
    <property type="component" value="Chromosome I"/>
</dbReference>
<sequence>MSASRVAVLIMTIFVQGCGDNSDVSCPEADRIFFDNSIKGHLERNPGEGGIAHYQPDGEAIYDSHNNWWSVPFVSDARQMIAIVSCDGRVELSEQR</sequence>
<gene>
    <name evidence="1" type="ORF">SAMN04490201_2549</name>
</gene>
<proteinExistence type="predicted"/>
<reference evidence="1 2" key="1">
    <citation type="submission" date="2016-10" db="EMBL/GenBank/DDBJ databases">
        <authorList>
            <person name="Varghese N."/>
            <person name="Submissions S."/>
        </authorList>
    </citation>
    <scope>NUCLEOTIDE SEQUENCE [LARGE SCALE GENOMIC DNA]</scope>
    <source>
        <strain evidence="1 2">BS3667</strain>
    </source>
</reference>
<keyword evidence="2" id="KW-1185">Reference proteome</keyword>